<sequence length="78" mass="8685">MEGLVYKRLSKPKIRLQTVITLMVCFVVILAFLVTDVLISYRISSQTEKNQADKATHIAKIVAQTPLVIDGLKGIVDE</sequence>
<accession>A0ABU6NBJ0</accession>
<proteinExistence type="predicted"/>
<keyword evidence="1" id="KW-0472">Membrane</keyword>
<feature type="non-terminal residue" evidence="2">
    <location>
        <position position="78"/>
    </location>
</feature>
<protein>
    <submittedName>
        <fullName evidence="2">Uncharacterized protein</fullName>
    </submittedName>
</protein>
<evidence type="ECO:0000313" key="3">
    <source>
        <dbReference type="Proteomes" id="UP001330749"/>
    </source>
</evidence>
<keyword evidence="3" id="KW-1185">Reference proteome</keyword>
<gene>
    <name evidence="2" type="ORF">P4447_09400</name>
</gene>
<organism evidence="2 3">
    <name type="scientific">Bacillus xiapuensis</name>
    <dbReference type="NCBI Taxonomy" id="2014075"/>
    <lineage>
        <taxon>Bacteria</taxon>
        <taxon>Bacillati</taxon>
        <taxon>Bacillota</taxon>
        <taxon>Bacilli</taxon>
        <taxon>Bacillales</taxon>
        <taxon>Bacillaceae</taxon>
        <taxon>Bacillus</taxon>
    </lineage>
</organism>
<evidence type="ECO:0000256" key="1">
    <source>
        <dbReference type="SAM" id="Phobius"/>
    </source>
</evidence>
<name>A0ABU6NBJ0_9BACI</name>
<evidence type="ECO:0000313" key="2">
    <source>
        <dbReference type="EMBL" id="MED3562672.1"/>
    </source>
</evidence>
<dbReference type="Proteomes" id="UP001330749">
    <property type="component" value="Unassembled WGS sequence"/>
</dbReference>
<comment type="caution">
    <text evidence="2">The sequence shown here is derived from an EMBL/GenBank/DDBJ whole genome shotgun (WGS) entry which is preliminary data.</text>
</comment>
<dbReference type="EMBL" id="JARMQG010000104">
    <property type="protein sequence ID" value="MED3562672.1"/>
    <property type="molecule type" value="Genomic_DNA"/>
</dbReference>
<feature type="transmembrane region" description="Helical" evidence="1">
    <location>
        <begin position="20"/>
        <end position="39"/>
    </location>
</feature>
<reference evidence="2 3" key="1">
    <citation type="submission" date="2023-03" db="EMBL/GenBank/DDBJ databases">
        <title>Bacillus Genome Sequencing.</title>
        <authorList>
            <person name="Dunlap C."/>
        </authorList>
    </citation>
    <scope>NUCLEOTIDE SEQUENCE [LARGE SCALE GENOMIC DNA]</scope>
    <source>
        <strain evidence="2 3">B-14544</strain>
    </source>
</reference>
<keyword evidence="1" id="KW-0812">Transmembrane</keyword>
<keyword evidence="1" id="KW-1133">Transmembrane helix</keyword>